<keyword evidence="4" id="KW-0862">Zinc</keyword>
<comment type="subcellular location">
    <subcellularLocation>
        <location evidence="1">Nucleus</location>
    </subcellularLocation>
</comment>
<keyword evidence="3" id="KW-0863">Zinc-finger</keyword>
<sequence length="303" mass="35090">MIEVKSSQTAKFLKSKVLEVLKRYDLSLDQVLSITSDNGANMIAAGKLLQRLYTQTALSDMFTDDELTDDFGGKEGELLEAMATDLSKQFNIVRCSVHTLQLALNDVVSNTDCNIKKITDFSKQMKKIKYKYFFDANEASYPPLWCPTRWSGKYKLINSFIKQEVVFKKMGEEFPELGNLFFITTIPITYTSLHSTILALSEEDWQFCHDFESAFKPLHVMTKKLQSNNQVFPDFYMEWILAIRDLRIMQNNPFFNPLIEALNVRLASLKNNMLFKVSLFVDPRFTYLNSTFFTPDEKEEIQV</sequence>
<evidence type="ECO:0000313" key="6">
    <source>
        <dbReference type="EnsemblMetazoa" id="AALFPA23_010501.P14710"/>
    </source>
</evidence>
<dbReference type="EnsemblMetazoa" id="AALFPA23_010501.R14710">
    <property type="protein sequence ID" value="AALFPA23_010501.P14710"/>
    <property type="gene ID" value="AALFPA23_010501"/>
</dbReference>
<dbReference type="InterPro" id="IPR012337">
    <property type="entry name" value="RNaseH-like_sf"/>
</dbReference>
<dbReference type="PANTHER" id="PTHR46481:SF10">
    <property type="entry name" value="ZINC FINGER BED DOMAIN-CONTAINING PROTEIN 39"/>
    <property type="match status" value="1"/>
</dbReference>
<keyword evidence="5" id="KW-0539">Nucleus</keyword>
<evidence type="ECO:0000313" key="7">
    <source>
        <dbReference type="Proteomes" id="UP000069940"/>
    </source>
</evidence>
<dbReference type="GeneID" id="134284776"/>
<name>A0ABM1YMI7_AEDAL</name>
<evidence type="ECO:0000256" key="3">
    <source>
        <dbReference type="ARBA" id="ARBA00022771"/>
    </source>
</evidence>
<dbReference type="Proteomes" id="UP000069940">
    <property type="component" value="Unassembled WGS sequence"/>
</dbReference>
<organism evidence="6 7">
    <name type="scientific">Aedes albopictus</name>
    <name type="common">Asian tiger mosquito</name>
    <name type="synonym">Stegomyia albopicta</name>
    <dbReference type="NCBI Taxonomy" id="7160"/>
    <lineage>
        <taxon>Eukaryota</taxon>
        <taxon>Metazoa</taxon>
        <taxon>Ecdysozoa</taxon>
        <taxon>Arthropoda</taxon>
        <taxon>Hexapoda</taxon>
        <taxon>Insecta</taxon>
        <taxon>Pterygota</taxon>
        <taxon>Neoptera</taxon>
        <taxon>Endopterygota</taxon>
        <taxon>Diptera</taxon>
        <taxon>Nematocera</taxon>
        <taxon>Culicoidea</taxon>
        <taxon>Culicidae</taxon>
        <taxon>Culicinae</taxon>
        <taxon>Aedini</taxon>
        <taxon>Aedes</taxon>
        <taxon>Stegomyia</taxon>
    </lineage>
</organism>
<evidence type="ECO:0000256" key="2">
    <source>
        <dbReference type="ARBA" id="ARBA00022723"/>
    </source>
</evidence>
<reference evidence="7" key="1">
    <citation type="journal article" date="2015" name="Proc. Natl. Acad. Sci. U.S.A.">
        <title>Genome sequence of the Asian Tiger mosquito, Aedes albopictus, reveals insights into its biology, genetics, and evolution.</title>
        <authorList>
            <person name="Chen X.G."/>
            <person name="Jiang X."/>
            <person name="Gu J."/>
            <person name="Xu M."/>
            <person name="Wu Y."/>
            <person name="Deng Y."/>
            <person name="Zhang C."/>
            <person name="Bonizzoni M."/>
            <person name="Dermauw W."/>
            <person name="Vontas J."/>
            <person name="Armbruster P."/>
            <person name="Huang X."/>
            <person name="Yang Y."/>
            <person name="Zhang H."/>
            <person name="He W."/>
            <person name="Peng H."/>
            <person name="Liu Y."/>
            <person name="Wu K."/>
            <person name="Chen J."/>
            <person name="Lirakis M."/>
            <person name="Topalis P."/>
            <person name="Van Leeuwen T."/>
            <person name="Hall A.B."/>
            <person name="Jiang X."/>
            <person name="Thorpe C."/>
            <person name="Mueller R.L."/>
            <person name="Sun C."/>
            <person name="Waterhouse R.M."/>
            <person name="Yan G."/>
            <person name="Tu Z.J."/>
            <person name="Fang X."/>
            <person name="James A.A."/>
        </authorList>
    </citation>
    <scope>NUCLEOTIDE SEQUENCE [LARGE SCALE GENOMIC DNA]</scope>
    <source>
        <strain evidence="7">Foshan</strain>
    </source>
</reference>
<keyword evidence="7" id="KW-1185">Reference proteome</keyword>
<dbReference type="PANTHER" id="PTHR46481">
    <property type="entry name" value="ZINC FINGER BED DOMAIN-CONTAINING PROTEIN 4"/>
    <property type="match status" value="1"/>
</dbReference>
<keyword evidence="2" id="KW-0479">Metal-binding</keyword>
<evidence type="ECO:0000256" key="5">
    <source>
        <dbReference type="ARBA" id="ARBA00023242"/>
    </source>
</evidence>
<evidence type="ECO:0000256" key="1">
    <source>
        <dbReference type="ARBA" id="ARBA00004123"/>
    </source>
</evidence>
<reference evidence="6" key="2">
    <citation type="submission" date="2025-05" db="UniProtKB">
        <authorList>
            <consortium name="EnsemblMetazoa"/>
        </authorList>
    </citation>
    <scope>IDENTIFICATION</scope>
    <source>
        <strain evidence="6">Foshan</strain>
    </source>
</reference>
<protein>
    <submittedName>
        <fullName evidence="6">Uncharacterized protein</fullName>
    </submittedName>
</protein>
<proteinExistence type="predicted"/>
<dbReference type="InterPro" id="IPR052035">
    <property type="entry name" value="ZnF_BED_domain_contain"/>
</dbReference>
<dbReference type="SUPFAM" id="SSF53098">
    <property type="entry name" value="Ribonuclease H-like"/>
    <property type="match status" value="1"/>
</dbReference>
<evidence type="ECO:0000256" key="4">
    <source>
        <dbReference type="ARBA" id="ARBA00022833"/>
    </source>
</evidence>
<accession>A0ABM1YMI7</accession>
<dbReference type="RefSeq" id="XP_062700023.1">
    <property type="nucleotide sequence ID" value="XM_062844039.1"/>
</dbReference>